<feature type="region of interest" description="Disordered" evidence="1">
    <location>
        <begin position="162"/>
        <end position="189"/>
    </location>
</feature>
<dbReference type="AlphaFoldDB" id="A0A8R2AMW7"/>
<sequence>MEPDLNILDTRDTEPPDINNLTTQSSIFSGGGCGELCLAQNVVFDFTPNEEDNAYTMNKCCDFWEAVGGCAELKKLKVLPEKQSVNKSRISQDISKPLLVHETVKSEVEGRSALSMLEIVEGKGLINRVFETKMPQSSCAVSDREYLDHCIIERRQSLKLTKKPASTKLKGKSSKADTLTNSPKMDSADEVTKLKKAMYEWDAKHPKSMEPPGHSPALTHCVLQR</sequence>
<dbReference type="GeneID" id="101740194"/>
<organism evidence="2 3">
    <name type="scientific">Bombyx mori</name>
    <name type="common">Silk moth</name>
    <dbReference type="NCBI Taxonomy" id="7091"/>
    <lineage>
        <taxon>Eukaryota</taxon>
        <taxon>Metazoa</taxon>
        <taxon>Ecdysozoa</taxon>
        <taxon>Arthropoda</taxon>
        <taxon>Hexapoda</taxon>
        <taxon>Insecta</taxon>
        <taxon>Pterygota</taxon>
        <taxon>Neoptera</taxon>
        <taxon>Endopterygota</taxon>
        <taxon>Lepidoptera</taxon>
        <taxon>Glossata</taxon>
        <taxon>Ditrysia</taxon>
        <taxon>Bombycoidea</taxon>
        <taxon>Bombycidae</taxon>
        <taxon>Bombycinae</taxon>
        <taxon>Bombyx</taxon>
    </lineage>
</organism>
<keyword evidence="3" id="KW-1185">Reference proteome</keyword>
<dbReference type="OrthoDB" id="7434781at2759"/>
<accession>A0A8R2AMW7</accession>
<dbReference type="Proteomes" id="UP000005204">
    <property type="component" value="Unassembled WGS sequence"/>
</dbReference>
<evidence type="ECO:0000313" key="3">
    <source>
        <dbReference type="Proteomes" id="UP000005204"/>
    </source>
</evidence>
<dbReference type="KEGG" id="bmor:101740194"/>
<protein>
    <submittedName>
        <fullName evidence="2">Uncharacterized protein</fullName>
    </submittedName>
</protein>
<reference evidence="3" key="1">
    <citation type="journal article" date="2008" name="Insect Biochem. Mol. Biol.">
        <title>The genome of a lepidopteran model insect, the silkworm Bombyx mori.</title>
        <authorList>
            <consortium name="International Silkworm Genome Consortium"/>
        </authorList>
    </citation>
    <scope>NUCLEOTIDE SEQUENCE [LARGE SCALE GENOMIC DNA]</scope>
    <source>
        <strain evidence="3">p50T</strain>
    </source>
</reference>
<evidence type="ECO:0000313" key="2">
    <source>
        <dbReference type="EnsemblMetazoa" id="XP_004927210.1"/>
    </source>
</evidence>
<evidence type="ECO:0000256" key="1">
    <source>
        <dbReference type="SAM" id="MobiDB-lite"/>
    </source>
</evidence>
<dbReference type="RefSeq" id="XP_004927210.1">
    <property type="nucleotide sequence ID" value="XM_004927153.4"/>
</dbReference>
<name>A0A8R2AMW7_BOMMO</name>
<proteinExistence type="predicted"/>
<feature type="region of interest" description="Disordered" evidence="1">
    <location>
        <begin position="204"/>
        <end position="225"/>
    </location>
</feature>
<reference evidence="2" key="2">
    <citation type="submission" date="2022-06" db="UniProtKB">
        <authorList>
            <consortium name="EnsemblMetazoa"/>
        </authorList>
    </citation>
    <scope>IDENTIFICATION</scope>
    <source>
        <strain evidence="2">p50T (Dazao)</strain>
    </source>
</reference>
<dbReference type="EnsemblMetazoa" id="XM_004927153.3">
    <property type="protein sequence ID" value="XP_004927210.1"/>
    <property type="gene ID" value="LOC101740194"/>
</dbReference>